<dbReference type="PANTHER" id="PTHR30474">
    <property type="entry name" value="CELL CYCLE PROTEIN"/>
    <property type="match status" value="1"/>
</dbReference>
<evidence type="ECO:0000256" key="17">
    <source>
        <dbReference type="ARBA" id="ARBA00041185"/>
    </source>
</evidence>
<gene>
    <name evidence="22" type="ORF">A3J64_02205</name>
</gene>
<dbReference type="GO" id="GO:0005886">
    <property type="term" value="C:plasma membrane"/>
    <property type="evidence" value="ECO:0007669"/>
    <property type="project" value="UniProtKB-SubCell"/>
</dbReference>
<dbReference type="GO" id="GO:0071555">
    <property type="term" value="P:cell wall organization"/>
    <property type="evidence" value="ECO:0007669"/>
    <property type="project" value="UniProtKB-KW"/>
</dbReference>
<sequence>MTKPHHPDYILIFTVIALVVFGLIILTSASVVISQETFGQSYYFLKHQLLYGLLAGLIFWWLGQKIYYQTWAKLTLPLLFVSLVLLVLVFLPQIGYQYGGANRWIVLGPVSVQPAEITKLTFILYLAALLAKKKEKVADVSQGLVPFLVITVLIGILIAYQPDAGTLGIIVLTAGLIYFLAGAKISHLFVIGLLGLASFFLLIKTAAYRMDRLNVFLRPETDPQGIGYQINQALLAIGSGGLFGRGLGHSLQKWQYLPEPISDSIFAITAEELGFIGAVLLIILFIIFAWRGFKIAKNAPNVFGCLLAAGITGWLVFQALINMAAITGLIPLTGIPLPFVSYGGSAMAVSLAGIGILVNVSKYTR</sequence>
<comment type="caution">
    <text evidence="22">The sequence shown here is derived from an EMBL/GenBank/DDBJ whole genome shotgun (WGS) entry which is preliminary data.</text>
</comment>
<dbReference type="STRING" id="1801997.A3J64_02205"/>
<evidence type="ECO:0000256" key="8">
    <source>
        <dbReference type="ARBA" id="ARBA00022960"/>
    </source>
</evidence>
<dbReference type="NCBIfam" id="TIGR02614">
    <property type="entry name" value="ftsW"/>
    <property type="match status" value="1"/>
</dbReference>
<proteinExistence type="inferred from homology"/>
<dbReference type="GO" id="GO:0051301">
    <property type="term" value="P:cell division"/>
    <property type="evidence" value="ECO:0007669"/>
    <property type="project" value="UniProtKB-KW"/>
</dbReference>
<dbReference type="Proteomes" id="UP000177061">
    <property type="component" value="Unassembled WGS sequence"/>
</dbReference>
<organism evidence="22 23">
    <name type="scientific">Candidatus Portnoybacteria bacterium RIFCSPHIGHO2_12_FULL_38_9</name>
    <dbReference type="NCBI Taxonomy" id="1801997"/>
    <lineage>
        <taxon>Bacteria</taxon>
        <taxon>Candidatus Portnoyibacteriota</taxon>
    </lineage>
</organism>
<feature type="transmembrane region" description="Helical" evidence="21">
    <location>
        <begin position="143"/>
        <end position="160"/>
    </location>
</feature>
<dbReference type="Pfam" id="PF01098">
    <property type="entry name" value="FTSW_RODA_SPOVE"/>
    <property type="match status" value="1"/>
</dbReference>
<dbReference type="GO" id="GO:0008360">
    <property type="term" value="P:regulation of cell shape"/>
    <property type="evidence" value="ECO:0007669"/>
    <property type="project" value="UniProtKB-KW"/>
</dbReference>
<dbReference type="GO" id="GO:0008955">
    <property type="term" value="F:peptidoglycan glycosyltransferase activity"/>
    <property type="evidence" value="ECO:0007669"/>
    <property type="project" value="UniProtKB-EC"/>
</dbReference>
<evidence type="ECO:0000256" key="10">
    <source>
        <dbReference type="ARBA" id="ARBA00022989"/>
    </source>
</evidence>
<dbReference type="InterPro" id="IPR001182">
    <property type="entry name" value="FtsW/RodA"/>
</dbReference>
<comment type="subcellular location">
    <subcellularLocation>
        <location evidence="1">Cell membrane</location>
        <topology evidence="1">Multi-pass membrane protein</topology>
    </subcellularLocation>
</comment>
<evidence type="ECO:0000256" key="9">
    <source>
        <dbReference type="ARBA" id="ARBA00022984"/>
    </source>
</evidence>
<comment type="catalytic activity">
    <reaction evidence="20">
        <text>[GlcNAc-(1-&gt;4)-Mur2Ac(oyl-L-Ala-gamma-D-Glu-L-Lys-D-Ala-D-Ala)](n)-di-trans,octa-cis-undecaprenyl diphosphate + beta-D-GlcNAc-(1-&gt;4)-Mur2Ac(oyl-L-Ala-gamma-D-Glu-L-Lys-D-Ala-D-Ala)-di-trans,octa-cis-undecaprenyl diphosphate = [GlcNAc-(1-&gt;4)-Mur2Ac(oyl-L-Ala-gamma-D-Glu-L-Lys-D-Ala-D-Ala)](n+1)-di-trans,octa-cis-undecaprenyl diphosphate + di-trans,octa-cis-undecaprenyl diphosphate + H(+)</text>
        <dbReference type="Rhea" id="RHEA:23708"/>
        <dbReference type="Rhea" id="RHEA-COMP:9602"/>
        <dbReference type="Rhea" id="RHEA-COMP:9603"/>
        <dbReference type="ChEBI" id="CHEBI:15378"/>
        <dbReference type="ChEBI" id="CHEBI:58405"/>
        <dbReference type="ChEBI" id="CHEBI:60033"/>
        <dbReference type="ChEBI" id="CHEBI:78435"/>
        <dbReference type="EC" id="2.4.99.28"/>
    </reaction>
</comment>
<keyword evidence="7 21" id="KW-0812">Transmembrane</keyword>
<evidence type="ECO:0000256" key="21">
    <source>
        <dbReference type="SAM" id="Phobius"/>
    </source>
</evidence>
<dbReference type="InterPro" id="IPR018365">
    <property type="entry name" value="Cell_cycle_FtsW-rel_CS"/>
</dbReference>
<feature type="transmembrane region" description="Helical" evidence="21">
    <location>
        <begin position="9"/>
        <end position="33"/>
    </location>
</feature>
<feature type="transmembrane region" description="Helical" evidence="21">
    <location>
        <begin position="302"/>
        <end position="327"/>
    </location>
</feature>
<feature type="transmembrane region" description="Helical" evidence="21">
    <location>
        <begin position="114"/>
        <end position="131"/>
    </location>
</feature>
<dbReference type="GO" id="GO:0015648">
    <property type="term" value="F:lipid-linked peptidoglycan transporter activity"/>
    <property type="evidence" value="ECO:0007669"/>
    <property type="project" value="TreeGrafter"/>
</dbReference>
<dbReference type="EMBL" id="MHNB01000009">
    <property type="protein sequence ID" value="OGZ37388.1"/>
    <property type="molecule type" value="Genomic_DNA"/>
</dbReference>
<feature type="transmembrane region" description="Helical" evidence="21">
    <location>
        <begin position="273"/>
        <end position="290"/>
    </location>
</feature>
<evidence type="ECO:0000256" key="7">
    <source>
        <dbReference type="ARBA" id="ARBA00022692"/>
    </source>
</evidence>
<evidence type="ECO:0000256" key="11">
    <source>
        <dbReference type="ARBA" id="ARBA00023136"/>
    </source>
</evidence>
<keyword evidence="3" id="KW-1003">Cell membrane</keyword>
<feature type="transmembrane region" description="Helical" evidence="21">
    <location>
        <begin position="166"/>
        <end position="181"/>
    </location>
</feature>
<dbReference type="AlphaFoldDB" id="A0A1G2FII3"/>
<dbReference type="PROSITE" id="PS00428">
    <property type="entry name" value="FTSW_RODA_SPOVE"/>
    <property type="match status" value="1"/>
</dbReference>
<evidence type="ECO:0000256" key="1">
    <source>
        <dbReference type="ARBA" id="ARBA00004651"/>
    </source>
</evidence>
<keyword evidence="8" id="KW-0133">Cell shape</keyword>
<evidence type="ECO:0000256" key="16">
    <source>
        <dbReference type="ARBA" id="ARBA00038053"/>
    </source>
</evidence>
<evidence type="ECO:0000256" key="15">
    <source>
        <dbReference type="ARBA" id="ARBA00033270"/>
    </source>
</evidence>
<accession>A0A1G2FII3</accession>
<feature type="transmembrane region" description="Helical" evidence="21">
    <location>
        <begin position="339"/>
        <end position="360"/>
    </location>
</feature>
<evidence type="ECO:0000256" key="18">
    <source>
        <dbReference type="ARBA" id="ARBA00041418"/>
    </source>
</evidence>
<keyword evidence="5" id="KW-0328">Glycosyltransferase</keyword>
<evidence type="ECO:0000256" key="19">
    <source>
        <dbReference type="ARBA" id="ARBA00044770"/>
    </source>
</evidence>
<evidence type="ECO:0000256" key="6">
    <source>
        <dbReference type="ARBA" id="ARBA00022679"/>
    </source>
</evidence>
<evidence type="ECO:0000256" key="3">
    <source>
        <dbReference type="ARBA" id="ARBA00022475"/>
    </source>
</evidence>
<keyword evidence="10 21" id="KW-1133">Transmembrane helix</keyword>
<keyword evidence="13" id="KW-0961">Cell wall biogenesis/degradation</keyword>
<dbReference type="PANTHER" id="PTHR30474:SF2">
    <property type="entry name" value="PEPTIDOGLYCAN GLYCOSYLTRANSFERASE FTSW-RELATED"/>
    <property type="match status" value="1"/>
</dbReference>
<evidence type="ECO:0000256" key="13">
    <source>
        <dbReference type="ARBA" id="ARBA00023316"/>
    </source>
</evidence>
<keyword evidence="4 22" id="KW-0132">Cell division</keyword>
<evidence type="ECO:0000256" key="4">
    <source>
        <dbReference type="ARBA" id="ARBA00022618"/>
    </source>
</evidence>
<keyword evidence="6" id="KW-0808">Transferase</keyword>
<evidence type="ECO:0000313" key="22">
    <source>
        <dbReference type="EMBL" id="OGZ37388.1"/>
    </source>
</evidence>
<comment type="pathway">
    <text evidence="2">Cell wall biogenesis; peptidoglycan biosynthesis.</text>
</comment>
<evidence type="ECO:0000256" key="20">
    <source>
        <dbReference type="ARBA" id="ARBA00049902"/>
    </source>
</evidence>
<reference evidence="22 23" key="1">
    <citation type="journal article" date="2016" name="Nat. Commun.">
        <title>Thousands of microbial genomes shed light on interconnected biogeochemical processes in an aquifer system.</title>
        <authorList>
            <person name="Anantharaman K."/>
            <person name="Brown C.T."/>
            <person name="Hug L.A."/>
            <person name="Sharon I."/>
            <person name="Castelle C.J."/>
            <person name="Probst A.J."/>
            <person name="Thomas B.C."/>
            <person name="Singh A."/>
            <person name="Wilkins M.J."/>
            <person name="Karaoz U."/>
            <person name="Brodie E.L."/>
            <person name="Williams K.H."/>
            <person name="Hubbard S.S."/>
            <person name="Banfield J.F."/>
        </authorList>
    </citation>
    <scope>NUCLEOTIDE SEQUENCE [LARGE SCALE GENOMIC DNA]</scope>
</reference>
<evidence type="ECO:0000256" key="2">
    <source>
        <dbReference type="ARBA" id="ARBA00004752"/>
    </source>
</evidence>
<protein>
    <recommendedName>
        <fullName evidence="17">Probable peptidoglycan glycosyltransferase FtsW</fullName>
        <ecNumber evidence="19">2.4.99.28</ecNumber>
    </recommendedName>
    <alternativeName>
        <fullName evidence="18">Cell division protein FtsW</fullName>
    </alternativeName>
    <alternativeName>
        <fullName evidence="15">Cell wall polymerase</fullName>
    </alternativeName>
    <alternativeName>
        <fullName evidence="14">Peptidoglycan polymerase</fullName>
    </alternativeName>
</protein>
<dbReference type="InterPro" id="IPR013437">
    <property type="entry name" value="FtsW"/>
</dbReference>
<feature type="transmembrane region" description="Helical" evidence="21">
    <location>
        <begin position="45"/>
        <end position="62"/>
    </location>
</feature>
<dbReference type="EC" id="2.4.99.28" evidence="19"/>
<evidence type="ECO:0000256" key="14">
    <source>
        <dbReference type="ARBA" id="ARBA00032370"/>
    </source>
</evidence>
<dbReference type="GO" id="GO:0032153">
    <property type="term" value="C:cell division site"/>
    <property type="evidence" value="ECO:0007669"/>
    <property type="project" value="TreeGrafter"/>
</dbReference>
<evidence type="ECO:0000313" key="23">
    <source>
        <dbReference type="Proteomes" id="UP000177061"/>
    </source>
</evidence>
<evidence type="ECO:0000256" key="5">
    <source>
        <dbReference type="ARBA" id="ARBA00022676"/>
    </source>
</evidence>
<keyword evidence="9" id="KW-0573">Peptidoglycan synthesis</keyword>
<feature type="transmembrane region" description="Helical" evidence="21">
    <location>
        <begin position="188"/>
        <end position="208"/>
    </location>
</feature>
<name>A0A1G2FII3_9BACT</name>
<keyword evidence="12" id="KW-0131">Cell cycle</keyword>
<comment type="similarity">
    <text evidence="16">Belongs to the SEDS family. FtsW subfamily.</text>
</comment>
<feature type="transmembrane region" description="Helical" evidence="21">
    <location>
        <begin position="74"/>
        <end position="94"/>
    </location>
</feature>
<evidence type="ECO:0000256" key="12">
    <source>
        <dbReference type="ARBA" id="ARBA00023306"/>
    </source>
</evidence>
<dbReference type="GO" id="GO:0009252">
    <property type="term" value="P:peptidoglycan biosynthetic process"/>
    <property type="evidence" value="ECO:0007669"/>
    <property type="project" value="UniProtKB-KW"/>
</dbReference>
<keyword evidence="11 21" id="KW-0472">Membrane</keyword>